<evidence type="ECO:0000256" key="6">
    <source>
        <dbReference type="SAM" id="MobiDB-lite"/>
    </source>
</evidence>
<dbReference type="GO" id="GO:0003727">
    <property type="term" value="F:single-stranded RNA binding"/>
    <property type="evidence" value="ECO:0007669"/>
    <property type="project" value="TreeGrafter"/>
</dbReference>
<evidence type="ECO:0000313" key="7">
    <source>
        <dbReference type="EMBL" id="ELR23758.1"/>
    </source>
</evidence>
<proteinExistence type="predicted"/>
<dbReference type="GO" id="GO:0016891">
    <property type="term" value="F:RNA endonuclease activity producing 5'-phosphomonoesters, hydrolytic mechanism"/>
    <property type="evidence" value="ECO:0007669"/>
    <property type="project" value="TreeGrafter"/>
</dbReference>
<dbReference type="GeneID" id="14924746"/>
<dbReference type="EMBL" id="KB007854">
    <property type="protein sequence ID" value="ELR23758.1"/>
    <property type="molecule type" value="Genomic_DNA"/>
</dbReference>
<dbReference type="AlphaFoldDB" id="L8HGA4"/>
<keyword evidence="4 7" id="KW-0255">Endonuclease</keyword>
<evidence type="ECO:0000256" key="1">
    <source>
        <dbReference type="ARBA" id="ARBA00004496"/>
    </source>
</evidence>
<dbReference type="PANTHER" id="PTHR28511">
    <property type="entry name" value="ENDONUCLEASE V"/>
    <property type="match status" value="1"/>
</dbReference>
<dbReference type="KEGG" id="acan:ACA1_196200"/>
<name>L8HGA4_ACACF</name>
<dbReference type="PANTHER" id="PTHR28511:SF1">
    <property type="entry name" value="ENDONUCLEASE V"/>
    <property type="match status" value="1"/>
</dbReference>
<evidence type="ECO:0000256" key="2">
    <source>
        <dbReference type="ARBA" id="ARBA00022490"/>
    </source>
</evidence>
<dbReference type="Gene3D" id="3.30.2170.10">
    <property type="entry name" value="archaeoglobus fulgidus dsm 4304 superfamily"/>
    <property type="match status" value="1"/>
</dbReference>
<dbReference type="InterPro" id="IPR007581">
    <property type="entry name" value="Endonuclease-V"/>
</dbReference>
<feature type="region of interest" description="Disordered" evidence="6">
    <location>
        <begin position="1"/>
        <end position="22"/>
    </location>
</feature>
<evidence type="ECO:0000313" key="8">
    <source>
        <dbReference type="Proteomes" id="UP000011083"/>
    </source>
</evidence>
<organism evidence="7 8">
    <name type="scientific">Acanthamoeba castellanii (strain ATCC 30010 / Neff)</name>
    <dbReference type="NCBI Taxonomy" id="1257118"/>
    <lineage>
        <taxon>Eukaryota</taxon>
        <taxon>Amoebozoa</taxon>
        <taxon>Discosea</taxon>
        <taxon>Longamoebia</taxon>
        <taxon>Centramoebida</taxon>
        <taxon>Acanthamoebidae</taxon>
        <taxon>Acanthamoeba</taxon>
    </lineage>
</organism>
<keyword evidence="3" id="KW-0540">Nuclease</keyword>
<gene>
    <name evidence="7" type="ORF">ACA1_196200</name>
</gene>
<dbReference type="GO" id="GO:0006281">
    <property type="term" value="P:DNA repair"/>
    <property type="evidence" value="ECO:0007669"/>
    <property type="project" value="InterPro"/>
</dbReference>
<dbReference type="RefSeq" id="XP_004353286.1">
    <property type="nucleotide sequence ID" value="XM_004353234.1"/>
</dbReference>
<evidence type="ECO:0000256" key="5">
    <source>
        <dbReference type="ARBA" id="ARBA00022801"/>
    </source>
</evidence>
<dbReference type="GO" id="GO:0005730">
    <property type="term" value="C:nucleolus"/>
    <property type="evidence" value="ECO:0007669"/>
    <property type="project" value="TreeGrafter"/>
</dbReference>
<feature type="non-terminal residue" evidence="7">
    <location>
        <position position="163"/>
    </location>
</feature>
<sequence length="163" mass="17917">MHGHERAALRTEKELRHQAKNEVDYPPEILDAWRGEQQRLKSLLIDHDDADWAYPLLRPAAAPLPPVVTPAPSAPKGQPSRPSWSQVLAPSSASAPTVAAPPRVVEVVKEKQPLTLVGGVDLSFFRDDKRTAIAALVVCSFPQLEVVYEIYKVVELTAPYIPG</sequence>
<dbReference type="Proteomes" id="UP000011083">
    <property type="component" value="Unassembled WGS sequence"/>
</dbReference>
<feature type="region of interest" description="Disordered" evidence="6">
    <location>
        <begin position="65"/>
        <end position="89"/>
    </location>
</feature>
<keyword evidence="5" id="KW-0378">Hydrolase</keyword>
<evidence type="ECO:0000256" key="3">
    <source>
        <dbReference type="ARBA" id="ARBA00022722"/>
    </source>
</evidence>
<reference evidence="7 8" key="1">
    <citation type="journal article" date="2013" name="Genome Biol.">
        <title>Genome of Acanthamoeba castellanii highlights extensive lateral gene transfer and early evolution of tyrosine kinase signaling.</title>
        <authorList>
            <person name="Clarke M."/>
            <person name="Lohan A.J."/>
            <person name="Liu B."/>
            <person name="Lagkouvardos I."/>
            <person name="Roy S."/>
            <person name="Zafar N."/>
            <person name="Bertelli C."/>
            <person name="Schilde C."/>
            <person name="Kianianmomeni A."/>
            <person name="Burglin T.R."/>
            <person name="Frech C."/>
            <person name="Turcotte B."/>
            <person name="Kopec K.O."/>
            <person name="Synnott J.M."/>
            <person name="Choo C."/>
            <person name="Paponov I."/>
            <person name="Finkler A."/>
            <person name="Soon Heng Tan C."/>
            <person name="Hutchins A.P."/>
            <person name="Weinmeier T."/>
            <person name="Rattei T."/>
            <person name="Chu J.S."/>
            <person name="Gimenez G."/>
            <person name="Irimia M."/>
            <person name="Rigden D.J."/>
            <person name="Fitzpatrick D.A."/>
            <person name="Lorenzo-Morales J."/>
            <person name="Bateman A."/>
            <person name="Chiu C.H."/>
            <person name="Tang P."/>
            <person name="Hegemann P."/>
            <person name="Fromm H."/>
            <person name="Raoult D."/>
            <person name="Greub G."/>
            <person name="Miranda-Saavedra D."/>
            <person name="Chen N."/>
            <person name="Nash P."/>
            <person name="Ginger M.L."/>
            <person name="Horn M."/>
            <person name="Schaap P."/>
            <person name="Caler L."/>
            <person name="Loftus B."/>
        </authorList>
    </citation>
    <scope>NUCLEOTIDE SEQUENCE [LARGE SCALE GENOMIC DNA]</scope>
    <source>
        <strain evidence="7 8">Neff</strain>
    </source>
</reference>
<protein>
    <submittedName>
        <fullName evidence="7">Endonuclease V protein, putative</fullName>
    </submittedName>
</protein>
<dbReference type="VEuPathDB" id="AmoebaDB:ACA1_196200"/>
<dbReference type="OrthoDB" id="20018at2759"/>
<dbReference type="Pfam" id="PF04493">
    <property type="entry name" value="Endonuclease_5"/>
    <property type="match status" value="1"/>
</dbReference>
<keyword evidence="8" id="KW-1185">Reference proteome</keyword>
<comment type="subcellular location">
    <subcellularLocation>
        <location evidence="1">Cytoplasm</location>
    </subcellularLocation>
</comment>
<accession>L8HGA4</accession>
<evidence type="ECO:0000256" key="4">
    <source>
        <dbReference type="ARBA" id="ARBA00022759"/>
    </source>
</evidence>
<keyword evidence="2" id="KW-0963">Cytoplasm</keyword>
<dbReference type="GO" id="GO:0005737">
    <property type="term" value="C:cytoplasm"/>
    <property type="evidence" value="ECO:0007669"/>
    <property type="project" value="UniProtKB-SubCell"/>
</dbReference>